<dbReference type="InterPro" id="IPR013977">
    <property type="entry name" value="GcvT_C"/>
</dbReference>
<name>A0ABV7EUL3_9GAMM</name>
<dbReference type="InterPro" id="IPR006223">
    <property type="entry name" value="GcvT"/>
</dbReference>
<comment type="catalytic activity">
    <reaction evidence="6 7">
        <text>N(6)-[(R)-S(8)-aminomethyldihydrolipoyl]-L-lysyl-[protein] + (6S)-5,6,7,8-tetrahydrofolate = N(6)-[(R)-dihydrolipoyl]-L-lysyl-[protein] + (6R)-5,10-methylene-5,6,7,8-tetrahydrofolate + NH4(+)</text>
        <dbReference type="Rhea" id="RHEA:16945"/>
        <dbReference type="Rhea" id="RHEA-COMP:10475"/>
        <dbReference type="Rhea" id="RHEA-COMP:10492"/>
        <dbReference type="ChEBI" id="CHEBI:15636"/>
        <dbReference type="ChEBI" id="CHEBI:28938"/>
        <dbReference type="ChEBI" id="CHEBI:57453"/>
        <dbReference type="ChEBI" id="CHEBI:83100"/>
        <dbReference type="ChEBI" id="CHEBI:83143"/>
        <dbReference type="EC" id="2.1.2.10"/>
    </reaction>
</comment>
<feature type="domain" description="GCVT N-terminal" evidence="9">
    <location>
        <begin position="7"/>
        <end position="258"/>
    </location>
</feature>
<evidence type="ECO:0000256" key="7">
    <source>
        <dbReference type="HAMAP-Rule" id="MF_00259"/>
    </source>
</evidence>
<dbReference type="InterPro" id="IPR028896">
    <property type="entry name" value="GcvT/YgfZ/DmdA"/>
</dbReference>
<dbReference type="SUPFAM" id="SSF103025">
    <property type="entry name" value="Folate-binding domain"/>
    <property type="match status" value="1"/>
</dbReference>
<feature type="compositionally biased region" description="Basic and acidic residues" evidence="8">
    <location>
        <begin position="298"/>
        <end position="313"/>
    </location>
</feature>
<dbReference type="Gene3D" id="2.40.30.110">
    <property type="entry name" value="Aminomethyltransferase beta-barrel domains"/>
    <property type="match status" value="1"/>
</dbReference>
<comment type="caution">
    <text evidence="11">The sequence shown here is derived from an EMBL/GenBank/DDBJ whole genome shotgun (WGS) entry which is preliminary data.</text>
</comment>
<dbReference type="PANTHER" id="PTHR43757:SF2">
    <property type="entry name" value="AMINOMETHYLTRANSFERASE, MITOCHONDRIAL"/>
    <property type="match status" value="1"/>
</dbReference>
<feature type="domain" description="Aminomethyltransferase C-terminal" evidence="10">
    <location>
        <begin position="281"/>
        <end position="361"/>
    </location>
</feature>
<dbReference type="Proteomes" id="UP001595462">
    <property type="component" value="Unassembled WGS sequence"/>
</dbReference>
<dbReference type="SUPFAM" id="SSF101790">
    <property type="entry name" value="Aminomethyltransferase beta-barrel domain"/>
    <property type="match status" value="1"/>
</dbReference>
<reference evidence="12" key="1">
    <citation type="journal article" date="2019" name="Int. J. Syst. Evol. Microbiol.">
        <title>The Global Catalogue of Microorganisms (GCM) 10K type strain sequencing project: providing services to taxonomists for standard genome sequencing and annotation.</title>
        <authorList>
            <consortium name="The Broad Institute Genomics Platform"/>
            <consortium name="The Broad Institute Genome Sequencing Center for Infectious Disease"/>
            <person name="Wu L."/>
            <person name="Ma J."/>
        </authorList>
    </citation>
    <scope>NUCLEOTIDE SEQUENCE [LARGE SCALE GENOMIC DNA]</scope>
    <source>
        <strain evidence="12">KCTC 52640</strain>
    </source>
</reference>
<dbReference type="Gene3D" id="4.10.1250.10">
    <property type="entry name" value="Aminomethyltransferase fragment"/>
    <property type="match status" value="1"/>
</dbReference>
<keyword evidence="3 7" id="KW-0032">Aminotransferase</keyword>
<evidence type="ECO:0000256" key="3">
    <source>
        <dbReference type="ARBA" id="ARBA00022576"/>
    </source>
</evidence>
<sequence length="370" mass="40472">MAKRTPLYDAHVALEAKMVDFAGWDMPIDYGSQIAEHKAVRDNAGMFDVSHMAVVDIHGDEAREFLRYVMANDIAKADDAGRAIYTCMLNTRGGVIDDLIVYHLGGGFYRVVVNAATTKKDLAWLQSQARERQVEIDHREDLAIIAVQGPRARELAGEVLDDDLAARAAKLKPFNAVVEGDISVGRTGYTGEDGYEIVLPVADAPGMWKRLRQAGVAPVGLGARDTLRLEAGLNLYGQDMDEDRTPLESGLGWTVAFDPEGREFIGRDALEHAKAEGVPMKLVGLVLEGRGVMRSHSAVREADSENDDAKAAEGEVTSGSYAPTLSRSIGLARVPVDWQDSVQVQIRDKWLPARIVAYPFVRNGKSRIDD</sequence>
<dbReference type="InterPro" id="IPR006222">
    <property type="entry name" value="GCVT_N"/>
</dbReference>
<dbReference type="Pfam" id="PF01571">
    <property type="entry name" value="GCV_T"/>
    <property type="match status" value="1"/>
</dbReference>
<dbReference type="RefSeq" id="WP_380691848.1">
    <property type="nucleotide sequence ID" value="NZ_JBHRSS010000010.1"/>
</dbReference>
<dbReference type="NCBIfam" id="NF001567">
    <property type="entry name" value="PRK00389.1"/>
    <property type="match status" value="1"/>
</dbReference>
<dbReference type="EMBL" id="JBHRSS010000010">
    <property type="protein sequence ID" value="MFC3106235.1"/>
    <property type="molecule type" value="Genomic_DNA"/>
</dbReference>
<dbReference type="InterPro" id="IPR022903">
    <property type="entry name" value="GcvT_bac"/>
</dbReference>
<evidence type="ECO:0000313" key="11">
    <source>
        <dbReference type="EMBL" id="MFC3106235.1"/>
    </source>
</evidence>
<protein>
    <recommendedName>
        <fullName evidence="2 7">Aminomethyltransferase</fullName>
        <ecNumber evidence="2 7">2.1.2.10</ecNumber>
    </recommendedName>
    <alternativeName>
        <fullName evidence="5 7">Glycine cleavage system T protein</fullName>
    </alternativeName>
</protein>
<keyword evidence="12" id="KW-1185">Reference proteome</keyword>
<evidence type="ECO:0000256" key="8">
    <source>
        <dbReference type="SAM" id="MobiDB-lite"/>
    </source>
</evidence>
<dbReference type="EC" id="2.1.2.10" evidence="2 7"/>
<dbReference type="Gene3D" id="3.30.70.1400">
    <property type="entry name" value="Aminomethyltransferase beta-barrel domains"/>
    <property type="match status" value="1"/>
</dbReference>
<dbReference type="PIRSF" id="PIRSF006487">
    <property type="entry name" value="GcvT"/>
    <property type="match status" value="1"/>
</dbReference>
<comment type="function">
    <text evidence="7">The glycine cleavage system catalyzes the degradation of glycine.</text>
</comment>
<evidence type="ECO:0000256" key="4">
    <source>
        <dbReference type="ARBA" id="ARBA00022679"/>
    </source>
</evidence>
<evidence type="ECO:0000259" key="9">
    <source>
        <dbReference type="Pfam" id="PF01571"/>
    </source>
</evidence>
<keyword evidence="4 7" id="KW-0808">Transferase</keyword>
<evidence type="ECO:0000256" key="1">
    <source>
        <dbReference type="ARBA" id="ARBA00008609"/>
    </source>
</evidence>
<evidence type="ECO:0000256" key="2">
    <source>
        <dbReference type="ARBA" id="ARBA00012616"/>
    </source>
</evidence>
<dbReference type="InterPro" id="IPR029043">
    <property type="entry name" value="GcvT/YgfZ_C"/>
</dbReference>
<comment type="subunit">
    <text evidence="7">The glycine cleavage system is composed of four proteins: P, T, L and H.</text>
</comment>
<feature type="region of interest" description="Disordered" evidence="8">
    <location>
        <begin position="297"/>
        <end position="317"/>
    </location>
</feature>
<comment type="similarity">
    <text evidence="1 7">Belongs to the GcvT family.</text>
</comment>
<gene>
    <name evidence="7 11" type="primary">gcvT</name>
    <name evidence="11" type="ORF">ACFOSU_20365</name>
</gene>
<dbReference type="HAMAP" id="MF_00259">
    <property type="entry name" value="GcvT"/>
    <property type="match status" value="1"/>
</dbReference>
<evidence type="ECO:0000256" key="5">
    <source>
        <dbReference type="ARBA" id="ARBA00031395"/>
    </source>
</evidence>
<organism evidence="11 12">
    <name type="scientific">Salinisphaera aquimarina</name>
    <dbReference type="NCBI Taxonomy" id="2094031"/>
    <lineage>
        <taxon>Bacteria</taxon>
        <taxon>Pseudomonadati</taxon>
        <taxon>Pseudomonadota</taxon>
        <taxon>Gammaproteobacteria</taxon>
        <taxon>Salinisphaerales</taxon>
        <taxon>Salinisphaeraceae</taxon>
        <taxon>Salinisphaera</taxon>
    </lineage>
</organism>
<dbReference type="PANTHER" id="PTHR43757">
    <property type="entry name" value="AMINOMETHYLTRANSFERASE"/>
    <property type="match status" value="1"/>
</dbReference>
<dbReference type="GO" id="GO:0004047">
    <property type="term" value="F:aminomethyltransferase activity"/>
    <property type="evidence" value="ECO:0007669"/>
    <property type="project" value="UniProtKB-EC"/>
</dbReference>
<dbReference type="NCBIfam" id="TIGR00528">
    <property type="entry name" value="gcvT"/>
    <property type="match status" value="1"/>
</dbReference>
<evidence type="ECO:0000313" key="12">
    <source>
        <dbReference type="Proteomes" id="UP001595462"/>
    </source>
</evidence>
<accession>A0ABV7EUL3</accession>
<dbReference type="InterPro" id="IPR027266">
    <property type="entry name" value="TrmE/GcvT-like"/>
</dbReference>
<dbReference type="Gene3D" id="3.30.1360.120">
    <property type="entry name" value="Probable tRNA modification gtpase trme, domain 1"/>
    <property type="match status" value="1"/>
</dbReference>
<evidence type="ECO:0000259" key="10">
    <source>
        <dbReference type="Pfam" id="PF08669"/>
    </source>
</evidence>
<proteinExistence type="inferred from homology"/>
<evidence type="ECO:0000256" key="6">
    <source>
        <dbReference type="ARBA" id="ARBA00047665"/>
    </source>
</evidence>
<dbReference type="Pfam" id="PF08669">
    <property type="entry name" value="GCV_T_C"/>
    <property type="match status" value="1"/>
</dbReference>